<dbReference type="PANTHER" id="PTHR48020">
    <property type="entry name" value="PROTON MYO-INOSITOL COTRANSPORTER"/>
    <property type="match status" value="1"/>
</dbReference>
<feature type="transmembrane region" description="Helical" evidence="9">
    <location>
        <begin position="182"/>
        <end position="202"/>
    </location>
</feature>
<feature type="transmembrane region" description="Helical" evidence="9">
    <location>
        <begin position="427"/>
        <end position="450"/>
    </location>
</feature>
<feature type="compositionally biased region" description="Low complexity" evidence="8">
    <location>
        <begin position="12"/>
        <end position="29"/>
    </location>
</feature>
<keyword evidence="3 7" id="KW-0813">Transport</keyword>
<feature type="transmembrane region" description="Helical" evidence="9">
    <location>
        <begin position="208"/>
        <end position="230"/>
    </location>
</feature>
<dbReference type="EMBL" id="AP009152">
    <property type="protein sequence ID" value="BAG29995.1"/>
    <property type="molecule type" value="Genomic_DNA"/>
</dbReference>
<dbReference type="InterPro" id="IPR005828">
    <property type="entry name" value="MFS_sugar_transport-like"/>
</dbReference>
<proteinExistence type="inferred from homology"/>
<dbReference type="PROSITE" id="PS00217">
    <property type="entry name" value="SUGAR_TRANSPORT_2"/>
    <property type="match status" value="1"/>
</dbReference>
<dbReference type="Gene3D" id="1.20.1250.20">
    <property type="entry name" value="MFS general substrate transporter like domains"/>
    <property type="match status" value="1"/>
</dbReference>
<keyword evidence="12" id="KW-1185">Reference proteome</keyword>
<gene>
    <name evidence="11" type="ordered locus">KRH_16480</name>
</gene>
<dbReference type="Proteomes" id="UP000008838">
    <property type="component" value="Chromosome"/>
</dbReference>
<sequence>MPASQAHSSQHTGPTAPGPSAASPFGDAAAPHDPHPTGAPEAQPLSGRLRLIATVATFGGLLFGYDTGVINGALPSLVTDMQLTPFLEGLVASILPFGAAWGAAFGGRLADRFGRRRLLMVLAVVFVVATVGCAGAPSVGVLVAFRAVLGLAVGASSVTVPVFLAELAPAHLRGRVVAQNELMIVGGQALAFVFNAGLATAFGHVPHVWRYMLVLATVPALVLWVGMTVVPESPRWLARRGRFDEMTRVLQRIRQHAYTADEAEGVRELAAQDADRPAAGVLDLVRVPWIRGIFGIGAAMAVINQISGINAIQYYGVTVLQDSGFGGNGAFYANIIPGFVGVAAVGLAMVLLKHVGRRPLLLTGLAGTITSLTAFALCYLLVPGESAARPWAVLACIVVFVGFEQCCIGTVTWLYMSEIFPLSVRGVGMGACAWLLWMVTFVVGLTFPLLTDALGVGYTVLIFVALQLVALVWVHRVAPETKDRTLEELEEHFRAA</sequence>
<dbReference type="AlphaFoldDB" id="B2GKV9"/>
<feature type="domain" description="Major facilitator superfamily (MFS) profile" evidence="10">
    <location>
        <begin position="52"/>
        <end position="482"/>
    </location>
</feature>
<evidence type="ECO:0000256" key="8">
    <source>
        <dbReference type="SAM" id="MobiDB-lite"/>
    </source>
</evidence>
<name>B2GKV9_KOCRD</name>
<dbReference type="PANTHER" id="PTHR48020:SF12">
    <property type="entry name" value="PROTON MYO-INOSITOL COTRANSPORTER"/>
    <property type="match status" value="1"/>
</dbReference>
<dbReference type="eggNOG" id="COG2814">
    <property type="taxonomic scope" value="Bacteria"/>
</dbReference>
<feature type="transmembrane region" description="Helical" evidence="9">
    <location>
        <begin position="86"/>
        <end position="106"/>
    </location>
</feature>
<evidence type="ECO:0000256" key="3">
    <source>
        <dbReference type="ARBA" id="ARBA00022448"/>
    </source>
</evidence>
<organism evidence="11 12">
    <name type="scientific">Kocuria rhizophila (strain ATCC 9341 / DSM 348 / NBRC 103217 / DC2201)</name>
    <dbReference type="NCBI Taxonomy" id="378753"/>
    <lineage>
        <taxon>Bacteria</taxon>
        <taxon>Bacillati</taxon>
        <taxon>Actinomycetota</taxon>
        <taxon>Actinomycetes</taxon>
        <taxon>Micrococcales</taxon>
        <taxon>Micrococcaceae</taxon>
        <taxon>Kocuria</taxon>
    </lineage>
</organism>
<feature type="region of interest" description="Disordered" evidence="8">
    <location>
        <begin position="1"/>
        <end position="43"/>
    </location>
</feature>
<evidence type="ECO:0000256" key="7">
    <source>
        <dbReference type="RuleBase" id="RU003346"/>
    </source>
</evidence>
<evidence type="ECO:0000256" key="4">
    <source>
        <dbReference type="ARBA" id="ARBA00022692"/>
    </source>
</evidence>
<dbReference type="Pfam" id="PF00083">
    <property type="entry name" value="Sugar_tr"/>
    <property type="match status" value="1"/>
</dbReference>
<dbReference type="InterPro" id="IPR020846">
    <property type="entry name" value="MFS_dom"/>
</dbReference>
<keyword evidence="6 9" id="KW-0472">Membrane</keyword>
<feature type="transmembrane region" description="Helical" evidence="9">
    <location>
        <begin position="118"/>
        <end position="137"/>
    </location>
</feature>
<keyword evidence="4 9" id="KW-0812">Transmembrane</keyword>
<dbReference type="InterPro" id="IPR050814">
    <property type="entry name" value="Myo-inositol_Transporter"/>
</dbReference>
<feature type="transmembrane region" description="Helical" evidence="9">
    <location>
        <begin position="329"/>
        <end position="352"/>
    </location>
</feature>
<dbReference type="PROSITE" id="PS00216">
    <property type="entry name" value="SUGAR_TRANSPORT_1"/>
    <property type="match status" value="1"/>
</dbReference>
<evidence type="ECO:0000256" key="9">
    <source>
        <dbReference type="SAM" id="Phobius"/>
    </source>
</evidence>
<dbReference type="PROSITE" id="PS50850">
    <property type="entry name" value="MFS"/>
    <property type="match status" value="1"/>
</dbReference>
<accession>B2GKV9</accession>
<protein>
    <submittedName>
        <fullName evidence="11">Sugar transporter</fullName>
    </submittedName>
</protein>
<feature type="transmembrane region" description="Helical" evidence="9">
    <location>
        <begin position="388"/>
        <end position="415"/>
    </location>
</feature>
<evidence type="ECO:0000256" key="2">
    <source>
        <dbReference type="ARBA" id="ARBA00010992"/>
    </source>
</evidence>
<keyword evidence="5 9" id="KW-1133">Transmembrane helix</keyword>
<keyword evidence="11" id="KW-0762">Sugar transport</keyword>
<evidence type="ECO:0000259" key="10">
    <source>
        <dbReference type="PROSITE" id="PS50850"/>
    </source>
</evidence>
<comment type="subcellular location">
    <subcellularLocation>
        <location evidence="1">Cell membrane</location>
        <topology evidence="1">Multi-pass membrane protein</topology>
    </subcellularLocation>
</comment>
<feature type="transmembrane region" description="Helical" evidence="9">
    <location>
        <begin position="143"/>
        <end position="170"/>
    </location>
</feature>
<dbReference type="GO" id="GO:0022857">
    <property type="term" value="F:transmembrane transporter activity"/>
    <property type="evidence" value="ECO:0007669"/>
    <property type="project" value="InterPro"/>
</dbReference>
<comment type="similarity">
    <text evidence="2 7">Belongs to the major facilitator superfamily. Sugar transporter (TC 2.A.1.1) family.</text>
</comment>
<dbReference type="HOGENOM" id="CLU_001265_30_5_11"/>
<dbReference type="InterPro" id="IPR003663">
    <property type="entry name" value="Sugar/inositol_transpt"/>
</dbReference>
<feature type="transmembrane region" description="Helical" evidence="9">
    <location>
        <begin position="359"/>
        <end position="382"/>
    </location>
</feature>
<evidence type="ECO:0000256" key="1">
    <source>
        <dbReference type="ARBA" id="ARBA00004651"/>
    </source>
</evidence>
<dbReference type="PRINTS" id="PR00171">
    <property type="entry name" value="SUGRTRNSPORT"/>
</dbReference>
<dbReference type="InterPro" id="IPR036259">
    <property type="entry name" value="MFS_trans_sf"/>
</dbReference>
<feature type="transmembrane region" description="Helical" evidence="9">
    <location>
        <begin position="456"/>
        <end position="474"/>
    </location>
</feature>
<dbReference type="KEGG" id="krh:KRH_16480"/>
<evidence type="ECO:0000313" key="11">
    <source>
        <dbReference type="EMBL" id="BAG29995.1"/>
    </source>
</evidence>
<dbReference type="STRING" id="378753.KRH_16480"/>
<dbReference type="InterPro" id="IPR005829">
    <property type="entry name" value="Sugar_transporter_CS"/>
</dbReference>
<feature type="compositionally biased region" description="Polar residues" evidence="8">
    <location>
        <begin position="1"/>
        <end position="11"/>
    </location>
</feature>
<dbReference type="NCBIfam" id="TIGR00879">
    <property type="entry name" value="SP"/>
    <property type="match status" value="1"/>
</dbReference>
<dbReference type="GO" id="GO:0005886">
    <property type="term" value="C:plasma membrane"/>
    <property type="evidence" value="ECO:0007669"/>
    <property type="project" value="UniProtKB-SubCell"/>
</dbReference>
<evidence type="ECO:0000256" key="6">
    <source>
        <dbReference type="ARBA" id="ARBA00023136"/>
    </source>
</evidence>
<evidence type="ECO:0000256" key="5">
    <source>
        <dbReference type="ARBA" id="ARBA00022989"/>
    </source>
</evidence>
<dbReference type="RefSeq" id="WP_012398716.1">
    <property type="nucleotide sequence ID" value="NC_010617.1"/>
</dbReference>
<evidence type="ECO:0000313" key="12">
    <source>
        <dbReference type="Proteomes" id="UP000008838"/>
    </source>
</evidence>
<feature type="transmembrane region" description="Helical" evidence="9">
    <location>
        <begin position="293"/>
        <end position="317"/>
    </location>
</feature>
<dbReference type="SUPFAM" id="SSF103473">
    <property type="entry name" value="MFS general substrate transporter"/>
    <property type="match status" value="1"/>
</dbReference>
<reference evidence="11 12" key="1">
    <citation type="journal article" date="2008" name="J. Bacteriol.">
        <title>Complete genome sequence of the soil actinomycete Kocuria rhizophila.</title>
        <authorList>
            <person name="Takarada H."/>
            <person name="Sekine M."/>
            <person name="Kosugi H."/>
            <person name="Matsuo Y."/>
            <person name="Fujisawa T."/>
            <person name="Omata S."/>
            <person name="Kishi E."/>
            <person name="Shimizu A."/>
            <person name="Tsukatani N."/>
            <person name="Tanikawa S."/>
            <person name="Fujita N."/>
            <person name="Harayama S."/>
        </authorList>
    </citation>
    <scope>NUCLEOTIDE SEQUENCE [LARGE SCALE GENOMIC DNA]</scope>
    <source>
        <strain evidence="12">ATCC 9341 / DSM 348 / NBRC 103217 / DC2201</strain>
    </source>
</reference>
<feature type="transmembrane region" description="Helical" evidence="9">
    <location>
        <begin position="51"/>
        <end position="74"/>
    </location>
</feature>